<organism evidence="2 3">
    <name type="scientific">Actinoplanes couchii</name>
    <dbReference type="NCBI Taxonomy" id="403638"/>
    <lineage>
        <taxon>Bacteria</taxon>
        <taxon>Bacillati</taxon>
        <taxon>Actinomycetota</taxon>
        <taxon>Actinomycetes</taxon>
        <taxon>Micromonosporales</taxon>
        <taxon>Micromonosporaceae</taxon>
        <taxon>Actinoplanes</taxon>
    </lineage>
</organism>
<evidence type="ECO:0000313" key="2">
    <source>
        <dbReference type="EMBL" id="GID61551.1"/>
    </source>
</evidence>
<reference evidence="2 3" key="1">
    <citation type="submission" date="2021-01" db="EMBL/GenBank/DDBJ databases">
        <title>Whole genome shotgun sequence of Actinoplanes couchii NBRC 106145.</title>
        <authorList>
            <person name="Komaki H."/>
            <person name="Tamura T."/>
        </authorList>
    </citation>
    <scope>NUCLEOTIDE SEQUENCE [LARGE SCALE GENOMIC DNA]</scope>
    <source>
        <strain evidence="2 3">NBRC 106145</strain>
    </source>
</reference>
<evidence type="ECO:0000256" key="1">
    <source>
        <dbReference type="SAM" id="SignalP"/>
    </source>
</evidence>
<dbReference type="RefSeq" id="WP_203809630.1">
    <property type="nucleotide sequence ID" value="NZ_BAAAQE010000105.1"/>
</dbReference>
<keyword evidence="3" id="KW-1185">Reference proteome</keyword>
<feature type="chain" id="PRO_5046302634" evidence="1">
    <location>
        <begin position="23"/>
        <end position="56"/>
    </location>
</feature>
<gene>
    <name evidence="2" type="ORF">Aco03nite_099550</name>
</gene>
<comment type="caution">
    <text evidence="2">The sequence shown here is derived from an EMBL/GenBank/DDBJ whole genome shotgun (WGS) entry which is preliminary data.</text>
</comment>
<evidence type="ECO:0000313" key="3">
    <source>
        <dbReference type="Proteomes" id="UP000612282"/>
    </source>
</evidence>
<feature type="signal peptide" evidence="1">
    <location>
        <begin position="1"/>
        <end position="22"/>
    </location>
</feature>
<dbReference type="Proteomes" id="UP000612282">
    <property type="component" value="Unassembled WGS sequence"/>
</dbReference>
<protein>
    <submittedName>
        <fullName evidence="2">Uncharacterized protein</fullName>
    </submittedName>
</protein>
<dbReference type="EMBL" id="BOMG01000129">
    <property type="protein sequence ID" value="GID61551.1"/>
    <property type="molecule type" value="Genomic_DNA"/>
</dbReference>
<accession>A0ABQ3XSR8</accession>
<proteinExistence type="predicted"/>
<name>A0ABQ3XSR8_9ACTN</name>
<keyword evidence="1" id="KW-0732">Signal</keyword>
<sequence length="56" mass="5584">MSLKIAAVAAAVAFASAGLITAGPLRCTEVDAGEPGIVFVIQDDAPVGDCPWTSPL</sequence>